<feature type="transmembrane region" description="Helical" evidence="2">
    <location>
        <begin position="50"/>
        <end position="70"/>
    </location>
</feature>
<gene>
    <name evidence="3" type="ORF">MECH1_V1_2993</name>
</gene>
<accession>A0ABP1CC04</accession>
<evidence type="ECO:0000313" key="3">
    <source>
        <dbReference type="EMBL" id="CAL1241769.1"/>
    </source>
</evidence>
<sequence>MKTVALSLMIVLWIGFALLLGKIAVVTPVPAPGLANPIFHVHLSPGSESYFLTGLWAALLGSYLYTLTVWCEQRLERLQGALPQPARQDTEQQPPEVKRLKDAIRSGDPSAVRQYAVETALRFEDERWLTPYELAELYGNPAVMDAVAAAFRQHFGHSGGGAGGEPPNRFAVGRRYTTSRSPYLRIR</sequence>
<reference evidence="3 4" key="1">
    <citation type="submission" date="2024-04" db="EMBL/GenBank/DDBJ databases">
        <authorList>
            <person name="Cremers G."/>
        </authorList>
    </citation>
    <scope>NUCLEOTIDE SEQUENCE [LARGE SCALE GENOMIC DNA]</scope>
    <source>
        <strain evidence="3">MeCH1-AG</strain>
    </source>
</reference>
<evidence type="ECO:0008006" key="5">
    <source>
        <dbReference type="Google" id="ProtNLM"/>
    </source>
</evidence>
<protein>
    <recommendedName>
        <fullName evidence="5">DUF1049 domain-containing protein</fullName>
    </recommendedName>
</protein>
<evidence type="ECO:0000256" key="1">
    <source>
        <dbReference type="SAM" id="MobiDB-lite"/>
    </source>
</evidence>
<evidence type="ECO:0000256" key="2">
    <source>
        <dbReference type="SAM" id="Phobius"/>
    </source>
</evidence>
<dbReference type="EMBL" id="OZ026884">
    <property type="protein sequence ID" value="CAL1241769.1"/>
    <property type="molecule type" value="Genomic_DNA"/>
</dbReference>
<keyword evidence="2" id="KW-0472">Membrane</keyword>
<evidence type="ECO:0000313" key="4">
    <source>
        <dbReference type="Proteomes" id="UP001497493"/>
    </source>
</evidence>
<feature type="region of interest" description="Disordered" evidence="1">
    <location>
        <begin position="82"/>
        <end position="103"/>
    </location>
</feature>
<keyword evidence="2" id="KW-0812">Transmembrane</keyword>
<proteinExistence type="predicted"/>
<name>A0ABP1CC04_9GAMM</name>
<organism evidence="3 4">
    <name type="scientific">Candidatus Methylocalor cossyra</name>
    <dbReference type="NCBI Taxonomy" id="3108543"/>
    <lineage>
        <taxon>Bacteria</taxon>
        <taxon>Pseudomonadati</taxon>
        <taxon>Pseudomonadota</taxon>
        <taxon>Gammaproteobacteria</taxon>
        <taxon>Methylococcales</taxon>
        <taxon>Methylococcaceae</taxon>
        <taxon>Candidatus Methylocalor</taxon>
    </lineage>
</organism>
<keyword evidence="4" id="KW-1185">Reference proteome</keyword>
<keyword evidence="2" id="KW-1133">Transmembrane helix</keyword>
<dbReference type="Proteomes" id="UP001497493">
    <property type="component" value="Chromosome"/>
</dbReference>
<dbReference type="RefSeq" id="WP_348758262.1">
    <property type="nucleotide sequence ID" value="NZ_OZ026884.1"/>
</dbReference>